<keyword evidence="2" id="KW-0808">Transferase</keyword>
<dbReference type="OrthoDB" id="3806873at2"/>
<proteinExistence type="predicted"/>
<evidence type="ECO:0000313" key="2">
    <source>
        <dbReference type="EMBL" id="GBG97294.1"/>
    </source>
</evidence>
<dbReference type="Proteomes" id="UP000245021">
    <property type="component" value="Unassembled WGS sequence"/>
</dbReference>
<evidence type="ECO:0000259" key="1">
    <source>
        <dbReference type="Pfam" id="PF01636"/>
    </source>
</evidence>
<organism evidence="2 3">
    <name type="scientific">Lactococcus termiticola</name>
    <dbReference type="NCBI Taxonomy" id="2169526"/>
    <lineage>
        <taxon>Bacteria</taxon>
        <taxon>Bacillati</taxon>
        <taxon>Bacillota</taxon>
        <taxon>Bacilli</taxon>
        <taxon>Lactobacillales</taxon>
        <taxon>Streptococcaceae</taxon>
        <taxon>Lactococcus</taxon>
    </lineage>
</organism>
<dbReference type="SUPFAM" id="SSF56112">
    <property type="entry name" value="Protein kinase-like (PK-like)"/>
    <property type="match status" value="1"/>
</dbReference>
<gene>
    <name evidence="2" type="ORF">NtB2_01433</name>
</gene>
<feature type="domain" description="Aminoglycoside phosphotransferase" evidence="1">
    <location>
        <begin position="12"/>
        <end position="172"/>
    </location>
</feature>
<sequence>MNSQIEAWLKAYYKHEEGTALNPGNMGDSKKFARELGMLLYHLKRLDQAGAPGPSFENAFAGSELSFFEAEFADLLANFKELVPSDLLVIEFDKVVNRATEAKTDWLHGDFWPENILVKDGKIQQVRGFDKAVVGNPSADLAIAWSLFDVKERKVFFSAAEASQQSIDEARLYALRHALKNYHSEDIDQLIMSRDSLTEVLKDYGFTGDEDLRQ</sequence>
<comment type="caution">
    <text evidence="2">The sequence shown here is derived from an EMBL/GenBank/DDBJ whole genome shotgun (WGS) entry which is preliminary data.</text>
</comment>
<name>A0A2R5HH09_9LACT</name>
<dbReference type="Pfam" id="PF01636">
    <property type="entry name" value="APH"/>
    <property type="match status" value="1"/>
</dbReference>
<dbReference type="AlphaFoldDB" id="A0A2R5HH09"/>
<dbReference type="Gene3D" id="3.90.1200.10">
    <property type="match status" value="1"/>
</dbReference>
<evidence type="ECO:0000313" key="3">
    <source>
        <dbReference type="Proteomes" id="UP000245021"/>
    </source>
</evidence>
<dbReference type="RefSeq" id="WP_109246246.1">
    <property type="nucleotide sequence ID" value="NZ_BFFO01000009.1"/>
</dbReference>
<accession>A0A2R5HH09</accession>
<keyword evidence="3" id="KW-1185">Reference proteome</keyword>
<dbReference type="GO" id="GO:0016740">
    <property type="term" value="F:transferase activity"/>
    <property type="evidence" value="ECO:0007669"/>
    <property type="project" value="UniProtKB-KW"/>
</dbReference>
<dbReference type="InterPro" id="IPR002575">
    <property type="entry name" value="Aminoglycoside_PTrfase"/>
</dbReference>
<dbReference type="InterPro" id="IPR011009">
    <property type="entry name" value="Kinase-like_dom_sf"/>
</dbReference>
<reference evidence="2 3" key="1">
    <citation type="journal article" date="2018" name="Genome Announc.">
        <title>Draft Genome Sequence of Lactococcus sp. Strain NtB2 (JCM 32569), Isolated from the Gut of the Higher Termite Nasutitermes takasagoensis.</title>
        <authorList>
            <person name="Noda S."/>
            <person name="Aihara C."/>
            <person name="Yuki M."/>
            <person name="Ohkuma M."/>
        </authorList>
    </citation>
    <scope>NUCLEOTIDE SEQUENCE [LARGE SCALE GENOMIC DNA]</scope>
    <source>
        <strain evidence="2 3">NtB2</strain>
    </source>
</reference>
<dbReference type="EMBL" id="BFFO01000009">
    <property type="protein sequence ID" value="GBG97294.1"/>
    <property type="molecule type" value="Genomic_DNA"/>
</dbReference>
<protein>
    <submittedName>
        <fullName evidence="2">Putative aminoglycoside phosphotransferase</fullName>
    </submittedName>
</protein>